<dbReference type="OrthoDB" id="6437435at2759"/>
<feature type="region of interest" description="Disordered" evidence="1">
    <location>
        <begin position="1"/>
        <end position="34"/>
    </location>
</feature>
<protein>
    <submittedName>
        <fullName evidence="2">Uncharacterized protein</fullName>
    </submittedName>
</protein>
<name>A0A4Y2K6C3_ARAVE</name>
<proteinExistence type="predicted"/>
<evidence type="ECO:0000313" key="3">
    <source>
        <dbReference type="Proteomes" id="UP000499080"/>
    </source>
</evidence>
<evidence type="ECO:0000313" key="2">
    <source>
        <dbReference type="EMBL" id="GBM96822.1"/>
    </source>
</evidence>
<gene>
    <name evidence="2" type="ORF">AVEN_161135_1</name>
</gene>
<dbReference type="AlphaFoldDB" id="A0A4Y2K6C3"/>
<evidence type="ECO:0000256" key="1">
    <source>
        <dbReference type="SAM" id="MobiDB-lite"/>
    </source>
</evidence>
<organism evidence="2 3">
    <name type="scientific">Araneus ventricosus</name>
    <name type="common">Orbweaver spider</name>
    <name type="synonym">Epeira ventricosa</name>
    <dbReference type="NCBI Taxonomy" id="182803"/>
    <lineage>
        <taxon>Eukaryota</taxon>
        <taxon>Metazoa</taxon>
        <taxon>Ecdysozoa</taxon>
        <taxon>Arthropoda</taxon>
        <taxon>Chelicerata</taxon>
        <taxon>Arachnida</taxon>
        <taxon>Araneae</taxon>
        <taxon>Araneomorphae</taxon>
        <taxon>Entelegynae</taxon>
        <taxon>Araneoidea</taxon>
        <taxon>Araneidae</taxon>
        <taxon>Araneus</taxon>
    </lineage>
</organism>
<feature type="compositionally biased region" description="Polar residues" evidence="1">
    <location>
        <begin position="9"/>
        <end position="20"/>
    </location>
</feature>
<sequence>MSFAPPRAQTGQPKFMNSSPKGRETPPPGYPTKAVRGFQKFRHVDFRYSDSSLRQHDHSTYSRKGVLTPQNACPIETVTDTMEEAASSSDSQYKALKDVVNFLSSLGLFTSDKGLLIALQYANEWKLAARPRRG</sequence>
<reference evidence="2 3" key="1">
    <citation type="journal article" date="2019" name="Sci. Rep.">
        <title>Orb-weaving spider Araneus ventricosus genome elucidates the spidroin gene catalogue.</title>
        <authorList>
            <person name="Kono N."/>
            <person name="Nakamura H."/>
            <person name="Ohtoshi R."/>
            <person name="Moran D.A.P."/>
            <person name="Shinohara A."/>
            <person name="Yoshida Y."/>
            <person name="Fujiwara M."/>
            <person name="Mori M."/>
            <person name="Tomita M."/>
            <person name="Arakawa K."/>
        </authorList>
    </citation>
    <scope>NUCLEOTIDE SEQUENCE [LARGE SCALE GENOMIC DNA]</scope>
</reference>
<keyword evidence="3" id="KW-1185">Reference proteome</keyword>
<accession>A0A4Y2K6C3</accession>
<dbReference type="EMBL" id="BGPR01004179">
    <property type="protein sequence ID" value="GBM96822.1"/>
    <property type="molecule type" value="Genomic_DNA"/>
</dbReference>
<comment type="caution">
    <text evidence="2">The sequence shown here is derived from an EMBL/GenBank/DDBJ whole genome shotgun (WGS) entry which is preliminary data.</text>
</comment>
<dbReference type="Proteomes" id="UP000499080">
    <property type="component" value="Unassembled WGS sequence"/>
</dbReference>